<dbReference type="InterPro" id="IPR026444">
    <property type="entry name" value="Secre_tail"/>
</dbReference>
<evidence type="ECO:0000256" key="1">
    <source>
        <dbReference type="ARBA" id="ARBA00022729"/>
    </source>
</evidence>
<feature type="domain" description="Secretion system C-terminal sorting" evidence="3">
    <location>
        <begin position="448"/>
        <end position="515"/>
    </location>
</feature>
<evidence type="ECO:0000256" key="2">
    <source>
        <dbReference type="SAM" id="SignalP"/>
    </source>
</evidence>
<dbReference type="NCBIfam" id="TIGR04183">
    <property type="entry name" value="Por_Secre_tail"/>
    <property type="match status" value="1"/>
</dbReference>
<proteinExistence type="predicted"/>
<dbReference type="Pfam" id="PF18962">
    <property type="entry name" value="Por_Secre_tail"/>
    <property type="match status" value="1"/>
</dbReference>
<evidence type="ECO:0000313" key="5">
    <source>
        <dbReference type="Proteomes" id="UP000184232"/>
    </source>
</evidence>
<dbReference type="RefSeq" id="WP_072783515.1">
    <property type="nucleotide sequence ID" value="NZ_FQZH01000002.1"/>
</dbReference>
<dbReference type="EMBL" id="FQZH01000002">
    <property type="protein sequence ID" value="SHJ17806.1"/>
    <property type="molecule type" value="Genomic_DNA"/>
</dbReference>
<organism evidence="4 5">
    <name type="scientific">Flavobacterium haoranii</name>
    <dbReference type="NCBI Taxonomy" id="683124"/>
    <lineage>
        <taxon>Bacteria</taxon>
        <taxon>Pseudomonadati</taxon>
        <taxon>Bacteroidota</taxon>
        <taxon>Flavobacteriia</taxon>
        <taxon>Flavobacteriales</taxon>
        <taxon>Flavobacteriaceae</taxon>
        <taxon>Flavobacterium</taxon>
    </lineage>
</organism>
<dbReference type="Pfam" id="PF17164">
    <property type="entry name" value="DUF5122"/>
    <property type="match status" value="6"/>
</dbReference>
<dbReference type="STRING" id="683124.SAMN05444337_1445"/>
<feature type="signal peptide" evidence="2">
    <location>
        <begin position="1"/>
        <end position="18"/>
    </location>
</feature>
<dbReference type="InterPro" id="IPR013431">
    <property type="entry name" value="Delta_60_rpt"/>
</dbReference>
<feature type="chain" id="PRO_5013314099" evidence="2">
    <location>
        <begin position="19"/>
        <end position="515"/>
    </location>
</feature>
<protein>
    <submittedName>
        <fullName evidence="4">Delta-60 repeat domain-containing protein/Por secretion system C-terminal sorting domain-containing protein</fullName>
    </submittedName>
</protein>
<accession>A0A1M6H6M1</accession>
<name>A0A1M6H6M1_9FLAO</name>
<sequence>MKKILLLGTFMSSFIAFSQDGTLDLSFGSGGKVITSINSGEDKARSVSLQNDGKIVVVGYTYNPVFGYDFACVRYNSDGSLDNTFGANGKVSYDLQTGSDDKAYSVDIQMDGKIVIAGYSDDGSDRAGAVIRLNTNGTLDTTFNSTGKVLTNFTIYNSNPRTDVFRVVKIHHVTGNIVVGGECIWNSDESRGIFARYTSSGQLDTTFADNGKLIDLPFPESNSIGFMFSIEDLKIKSNGKITAIGWSDIPGNGSLLYARQYVCRLNSNGTLDTTFSTDGFSSNSFTTSDNKSYSILLNPDDSSLFSGSSRWSSTDYKYYFGTVTSGGTVNSQGSIDFSSNTIDMCYGMAKAGDGKILLSGSSINNSSSTSTFSMARINTNYSTDTTFGTNGLVITDFGTNTYSESFDIAIQPDEKIILVGYTGNDFAIARYTGNVLSTVSFDSSTLKLYPNPTTSILNVKGHFEDKSYQIFDINSKLVKIGELNTIEENAISIEDLKSGIYLIVIDNIVSKFIKK</sequence>
<gene>
    <name evidence="4" type="ORF">SAMN05444337_1445</name>
</gene>
<keyword evidence="5" id="KW-1185">Reference proteome</keyword>
<dbReference type="Gene3D" id="2.80.10.50">
    <property type="match status" value="3"/>
</dbReference>
<dbReference type="Proteomes" id="UP000184232">
    <property type="component" value="Unassembled WGS sequence"/>
</dbReference>
<dbReference type="AlphaFoldDB" id="A0A1M6H6M1"/>
<keyword evidence="1 2" id="KW-0732">Signal</keyword>
<dbReference type="OrthoDB" id="9805017at2"/>
<evidence type="ECO:0000313" key="4">
    <source>
        <dbReference type="EMBL" id="SHJ17806.1"/>
    </source>
</evidence>
<reference evidence="4 5" key="1">
    <citation type="submission" date="2016-11" db="EMBL/GenBank/DDBJ databases">
        <authorList>
            <person name="Jaros S."/>
            <person name="Januszkiewicz K."/>
            <person name="Wedrychowicz H."/>
        </authorList>
    </citation>
    <scope>NUCLEOTIDE SEQUENCE [LARGE SCALE GENOMIC DNA]</scope>
    <source>
        <strain evidence="4 5">DSM 22807</strain>
    </source>
</reference>
<dbReference type="NCBIfam" id="TIGR02608">
    <property type="entry name" value="delta_60_rpt"/>
    <property type="match status" value="7"/>
</dbReference>
<evidence type="ECO:0000259" key="3">
    <source>
        <dbReference type="Pfam" id="PF18962"/>
    </source>
</evidence>